<evidence type="ECO:0000313" key="3">
    <source>
        <dbReference type="EMBL" id="KAG8538527.1"/>
    </source>
</evidence>
<reference evidence="3" key="1">
    <citation type="thesis" date="2020" institute="ProQuest LLC" country="789 East Eisenhower Parkway, Ann Arbor, MI, USA">
        <title>Comparative Genomics and Chromosome Evolution.</title>
        <authorList>
            <person name="Mudd A.B."/>
        </authorList>
    </citation>
    <scope>NUCLEOTIDE SEQUENCE</scope>
    <source>
        <strain evidence="3">237g6f4</strain>
        <tissue evidence="3">Blood</tissue>
    </source>
</reference>
<proteinExistence type="predicted"/>
<sequence length="102" mass="11484">MLGRGSWKAAGSNRPLGFTQTGSAIIQGDKSIPKEVRREIKDLEEPSSPYTKSSLTPPANWCIAKKKKTTALSAAHRNCADALAFHFFIFAIIFYYYYYLFL</sequence>
<protein>
    <submittedName>
        <fullName evidence="3">Uncharacterized protein</fullName>
    </submittedName>
</protein>
<keyword evidence="2" id="KW-0472">Membrane</keyword>
<name>A0AAV6YMS0_ENGPU</name>
<evidence type="ECO:0000313" key="4">
    <source>
        <dbReference type="Proteomes" id="UP000824782"/>
    </source>
</evidence>
<gene>
    <name evidence="3" type="ORF">GDO81_022482</name>
</gene>
<feature type="region of interest" description="Disordered" evidence="1">
    <location>
        <begin position="1"/>
        <end position="22"/>
    </location>
</feature>
<dbReference type="EMBL" id="WNYA01020397">
    <property type="protein sequence ID" value="KAG8538527.1"/>
    <property type="molecule type" value="Genomic_DNA"/>
</dbReference>
<organism evidence="3 4">
    <name type="scientific">Engystomops pustulosus</name>
    <name type="common">Tungara frog</name>
    <name type="synonym">Physalaemus pustulosus</name>
    <dbReference type="NCBI Taxonomy" id="76066"/>
    <lineage>
        <taxon>Eukaryota</taxon>
        <taxon>Metazoa</taxon>
        <taxon>Chordata</taxon>
        <taxon>Craniata</taxon>
        <taxon>Vertebrata</taxon>
        <taxon>Euteleostomi</taxon>
        <taxon>Amphibia</taxon>
        <taxon>Batrachia</taxon>
        <taxon>Anura</taxon>
        <taxon>Neobatrachia</taxon>
        <taxon>Hyloidea</taxon>
        <taxon>Leptodactylidae</taxon>
        <taxon>Leiuperinae</taxon>
        <taxon>Engystomops</taxon>
    </lineage>
</organism>
<keyword evidence="2" id="KW-0812">Transmembrane</keyword>
<evidence type="ECO:0000256" key="2">
    <source>
        <dbReference type="SAM" id="Phobius"/>
    </source>
</evidence>
<accession>A0AAV6YMS0</accession>
<comment type="caution">
    <text evidence="3">The sequence shown here is derived from an EMBL/GenBank/DDBJ whole genome shotgun (WGS) entry which is preliminary data.</text>
</comment>
<evidence type="ECO:0000256" key="1">
    <source>
        <dbReference type="SAM" id="MobiDB-lite"/>
    </source>
</evidence>
<dbReference type="Proteomes" id="UP000824782">
    <property type="component" value="Unassembled WGS sequence"/>
</dbReference>
<keyword evidence="2" id="KW-1133">Transmembrane helix</keyword>
<dbReference type="AlphaFoldDB" id="A0AAV6YMS0"/>
<keyword evidence="4" id="KW-1185">Reference proteome</keyword>
<feature type="transmembrane region" description="Helical" evidence="2">
    <location>
        <begin position="82"/>
        <end position="99"/>
    </location>
</feature>